<feature type="compositionally biased region" description="Polar residues" evidence="8">
    <location>
        <begin position="176"/>
        <end position="187"/>
    </location>
</feature>
<reference evidence="10 11" key="1">
    <citation type="journal article" date="2024" name="J. Plant Pathol.">
        <title>Sequence and assembly of the genome of Seiridium unicorne, isolate CBS 538.82, causal agent of cypress canker disease.</title>
        <authorList>
            <person name="Scali E."/>
            <person name="Rocca G.D."/>
            <person name="Danti R."/>
            <person name="Garbelotto M."/>
            <person name="Barberini S."/>
            <person name="Baroncelli R."/>
            <person name="Emiliani G."/>
        </authorList>
    </citation>
    <scope>NUCLEOTIDE SEQUENCE [LARGE SCALE GENOMIC DNA]</scope>
    <source>
        <strain evidence="10 11">BM-138-508</strain>
    </source>
</reference>
<keyword evidence="11" id="KW-1185">Reference proteome</keyword>
<comment type="similarity">
    <text evidence="2">Belongs to the engrailed homeobox family.</text>
</comment>
<protein>
    <recommendedName>
        <fullName evidence="9">Homeobox domain-containing protein</fullName>
    </recommendedName>
</protein>
<dbReference type="SMART" id="SM00389">
    <property type="entry name" value="HOX"/>
    <property type="match status" value="1"/>
</dbReference>
<feature type="region of interest" description="Disordered" evidence="8">
    <location>
        <begin position="51"/>
        <end position="76"/>
    </location>
</feature>
<feature type="DNA-binding region" description="Homeobox" evidence="6">
    <location>
        <begin position="65"/>
        <end position="124"/>
    </location>
</feature>
<evidence type="ECO:0000256" key="5">
    <source>
        <dbReference type="ARBA" id="ARBA00023242"/>
    </source>
</evidence>
<evidence type="ECO:0000256" key="7">
    <source>
        <dbReference type="RuleBase" id="RU000682"/>
    </source>
</evidence>
<dbReference type="InterPro" id="IPR050720">
    <property type="entry name" value="Engrailed_Homeobox_TFs"/>
</dbReference>
<name>A0ABR2VDQ1_9PEZI</name>
<keyword evidence="4 6" id="KW-0371">Homeobox</keyword>
<dbReference type="Gene3D" id="1.10.10.60">
    <property type="entry name" value="Homeodomain-like"/>
    <property type="match status" value="1"/>
</dbReference>
<keyword evidence="3 6" id="KW-0238">DNA-binding</keyword>
<comment type="subcellular location">
    <subcellularLocation>
        <location evidence="1 6 7">Nucleus</location>
    </subcellularLocation>
</comment>
<sequence>MDTQFYGSSGFGPVFNFSHGQGPAMHYPEGQYPVFTGFHGLQYVYAAQQAPNEYPPDRNSLSDGKTESKPRLSKDEVERLEKIFLENPKPSSSVKAQLADELGLERPRINNWFQNRRAKAKQERKQEEYEARRAAEKSGSEPRSPTDLPCSATELFDQDTHQRMKPSSAPFPELNSAAQPATSLDSNTDCEEDVECDAEDFESPYAPQAIETHLESASGALNSPLSLHFCQSEDTGFSYSHASQTFSAPGSMQSYASFGLQERHSVRQLDQEQGMDNTAHGLPSPEEQLANPSYQADHYLKLVGTGYPSSALPFYHQRPIMEEESKQEYVKEEDESISSCHMGQATTSPQGIPTPANSFKSPPPPANIASRRNISRPAALTVATSRSRSYNLGPKTGMDGMRRADPTSPATAMRRIASAGGNMAGRIHKQCAGPRSPLFLNRNTEAFLQFHSRSPVGVFSAAFSGATPPTPMTPAVMTQGGREPTVSSTCSDDDAFMLGHGIESLKTPPETPGVLGSISNNFNGNPYNTTGLDFTADQPLLTPYFQTEFPDLAHRPVPGYVEMSDSSLPSTPLYPNMMGSTAQDPNSLMAAQGNTQYDWDTNESITSTKSSPGQPRSRQIQFTPNITPQDYTIVQDR</sequence>
<dbReference type="Proteomes" id="UP001408356">
    <property type="component" value="Unassembled WGS sequence"/>
</dbReference>
<dbReference type="InterPro" id="IPR017970">
    <property type="entry name" value="Homeobox_CS"/>
</dbReference>
<evidence type="ECO:0000256" key="1">
    <source>
        <dbReference type="ARBA" id="ARBA00004123"/>
    </source>
</evidence>
<gene>
    <name evidence="10" type="ORF">SUNI508_03182</name>
</gene>
<evidence type="ECO:0000256" key="8">
    <source>
        <dbReference type="SAM" id="MobiDB-lite"/>
    </source>
</evidence>
<evidence type="ECO:0000313" key="10">
    <source>
        <dbReference type="EMBL" id="KAK9425042.1"/>
    </source>
</evidence>
<dbReference type="CDD" id="cd00086">
    <property type="entry name" value="homeodomain"/>
    <property type="match status" value="1"/>
</dbReference>
<dbReference type="PANTHER" id="PTHR24341:SF6">
    <property type="entry name" value="HOMEOBOX PROTEIN INVECTED"/>
    <property type="match status" value="1"/>
</dbReference>
<evidence type="ECO:0000256" key="4">
    <source>
        <dbReference type="ARBA" id="ARBA00023155"/>
    </source>
</evidence>
<evidence type="ECO:0000313" key="11">
    <source>
        <dbReference type="Proteomes" id="UP001408356"/>
    </source>
</evidence>
<dbReference type="InterPro" id="IPR001356">
    <property type="entry name" value="HD"/>
</dbReference>
<accession>A0ABR2VDQ1</accession>
<evidence type="ECO:0000256" key="3">
    <source>
        <dbReference type="ARBA" id="ARBA00023125"/>
    </source>
</evidence>
<dbReference type="PROSITE" id="PS00027">
    <property type="entry name" value="HOMEOBOX_1"/>
    <property type="match status" value="1"/>
</dbReference>
<evidence type="ECO:0000256" key="6">
    <source>
        <dbReference type="PROSITE-ProRule" id="PRU00108"/>
    </source>
</evidence>
<dbReference type="EMBL" id="JARVKF010000024">
    <property type="protein sequence ID" value="KAK9425042.1"/>
    <property type="molecule type" value="Genomic_DNA"/>
</dbReference>
<dbReference type="PROSITE" id="PS50071">
    <property type="entry name" value="HOMEOBOX_2"/>
    <property type="match status" value="1"/>
</dbReference>
<dbReference type="PANTHER" id="PTHR24341">
    <property type="entry name" value="HOMEOBOX PROTEIN ENGRAILED"/>
    <property type="match status" value="1"/>
</dbReference>
<dbReference type="InterPro" id="IPR009057">
    <property type="entry name" value="Homeodomain-like_sf"/>
</dbReference>
<organism evidence="10 11">
    <name type="scientific">Seiridium unicorne</name>
    <dbReference type="NCBI Taxonomy" id="138068"/>
    <lineage>
        <taxon>Eukaryota</taxon>
        <taxon>Fungi</taxon>
        <taxon>Dikarya</taxon>
        <taxon>Ascomycota</taxon>
        <taxon>Pezizomycotina</taxon>
        <taxon>Sordariomycetes</taxon>
        <taxon>Xylariomycetidae</taxon>
        <taxon>Amphisphaeriales</taxon>
        <taxon>Sporocadaceae</taxon>
        <taxon>Seiridium</taxon>
    </lineage>
</organism>
<dbReference type="Pfam" id="PF00046">
    <property type="entry name" value="Homeodomain"/>
    <property type="match status" value="1"/>
</dbReference>
<dbReference type="SUPFAM" id="SSF46689">
    <property type="entry name" value="Homeodomain-like"/>
    <property type="match status" value="1"/>
</dbReference>
<feature type="region of interest" description="Disordered" evidence="8">
    <location>
        <begin position="113"/>
        <end position="188"/>
    </location>
</feature>
<feature type="compositionally biased region" description="Basic and acidic residues" evidence="8">
    <location>
        <begin position="64"/>
        <end position="76"/>
    </location>
</feature>
<evidence type="ECO:0000256" key="2">
    <source>
        <dbReference type="ARBA" id="ARBA00010896"/>
    </source>
</evidence>
<feature type="compositionally biased region" description="Basic and acidic residues" evidence="8">
    <location>
        <begin position="120"/>
        <end position="140"/>
    </location>
</feature>
<feature type="region of interest" description="Disordered" evidence="8">
    <location>
        <begin position="598"/>
        <end position="637"/>
    </location>
</feature>
<proteinExistence type="inferred from homology"/>
<feature type="region of interest" description="Disordered" evidence="8">
    <location>
        <begin position="385"/>
        <end position="408"/>
    </location>
</feature>
<comment type="caution">
    <text evidence="10">The sequence shown here is derived from an EMBL/GenBank/DDBJ whole genome shotgun (WGS) entry which is preliminary data.</text>
</comment>
<evidence type="ECO:0000259" key="9">
    <source>
        <dbReference type="PROSITE" id="PS50071"/>
    </source>
</evidence>
<keyword evidence="5 6" id="KW-0539">Nucleus</keyword>
<feature type="domain" description="Homeobox" evidence="9">
    <location>
        <begin position="63"/>
        <end position="123"/>
    </location>
</feature>